<keyword evidence="4 8" id="KW-0812">Transmembrane</keyword>
<comment type="subcellular location">
    <subcellularLocation>
        <location evidence="1">Cell membrane</location>
        <topology evidence="1">Multi-pass membrane protein</topology>
    </subcellularLocation>
</comment>
<evidence type="ECO:0000256" key="4">
    <source>
        <dbReference type="ARBA" id="ARBA00022692"/>
    </source>
</evidence>
<evidence type="ECO:0000256" key="5">
    <source>
        <dbReference type="ARBA" id="ARBA00022801"/>
    </source>
</evidence>
<dbReference type="InterPro" id="IPR019127">
    <property type="entry name" value="Exosortase"/>
</dbReference>
<evidence type="ECO:0000256" key="2">
    <source>
        <dbReference type="ARBA" id="ARBA00022475"/>
    </source>
</evidence>
<evidence type="ECO:0008006" key="11">
    <source>
        <dbReference type="Google" id="ProtNLM"/>
    </source>
</evidence>
<feature type="transmembrane region" description="Helical" evidence="8">
    <location>
        <begin position="248"/>
        <end position="271"/>
    </location>
</feature>
<keyword evidence="2" id="KW-1003">Cell membrane</keyword>
<evidence type="ECO:0000256" key="6">
    <source>
        <dbReference type="ARBA" id="ARBA00022989"/>
    </source>
</evidence>
<dbReference type="STRING" id="1742972.COMA1_30082"/>
<dbReference type="GO" id="GO:0006508">
    <property type="term" value="P:proteolysis"/>
    <property type="evidence" value="ECO:0007669"/>
    <property type="project" value="UniProtKB-KW"/>
</dbReference>
<feature type="transmembrane region" description="Helical" evidence="8">
    <location>
        <begin position="291"/>
        <end position="309"/>
    </location>
</feature>
<dbReference type="NCBIfam" id="TIGR04178">
    <property type="entry name" value="exo_archaeo"/>
    <property type="match status" value="1"/>
</dbReference>
<sequence>MRAPHFQHNKMGSRDKAASLAAHRDAGAFLRAWSWPSSRLDFITLLLALSVGAWFWAPLMHLIALASEQEHFTHLLLVPILTSYLLFSNRATILSSRKTNPLIGLLVIVSGAVCYLLADGVAWRQDRLTADISAFIVMCWGLFLLAFGSESFRDNLFALAILLFMIPLPPVLLDSIIVFLQRSSADTVDVLFSILDIQVLRDGFTFELSHFIIFIEEECSGIRSFFALIITSLLASHWFLVSWWTKAALVAVVVPLAILKNAFRIVGLTLLANYVDPAFLLDSALHRYGGIPLFALSCTMLVCIAWLLYKLERRFKSASHDAFRAQA</sequence>
<feature type="transmembrane region" description="Helical" evidence="8">
    <location>
        <begin position="130"/>
        <end position="149"/>
    </location>
</feature>
<dbReference type="Proteomes" id="UP000199032">
    <property type="component" value="Unassembled WGS sequence"/>
</dbReference>
<dbReference type="InterPro" id="IPR013426">
    <property type="entry name" value="EpsH-like"/>
</dbReference>
<dbReference type="RefSeq" id="WP_090749046.1">
    <property type="nucleotide sequence ID" value="NZ_CZQA01000009.1"/>
</dbReference>
<dbReference type="EMBL" id="CZQA01000009">
    <property type="protein sequence ID" value="CUS36492.1"/>
    <property type="molecule type" value="Genomic_DNA"/>
</dbReference>
<reference evidence="9 10" key="1">
    <citation type="submission" date="2015-10" db="EMBL/GenBank/DDBJ databases">
        <authorList>
            <person name="Gilbert D.G."/>
        </authorList>
    </citation>
    <scope>NUCLEOTIDE SEQUENCE [LARGE SCALE GENOMIC DNA]</scope>
    <source>
        <strain evidence="9">COMA1</strain>
    </source>
</reference>
<feature type="transmembrane region" description="Helical" evidence="8">
    <location>
        <begin position="222"/>
        <end position="241"/>
    </location>
</feature>
<dbReference type="NCBIfam" id="TIGR02602">
    <property type="entry name" value="8TM_EpsH"/>
    <property type="match status" value="1"/>
</dbReference>
<feature type="transmembrane region" description="Helical" evidence="8">
    <location>
        <begin position="71"/>
        <end position="87"/>
    </location>
</feature>
<keyword evidence="6 8" id="KW-1133">Transmembrane helix</keyword>
<protein>
    <recommendedName>
        <fullName evidence="11">Exosortase</fullName>
    </recommendedName>
</protein>
<evidence type="ECO:0000256" key="3">
    <source>
        <dbReference type="ARBA" id="ARBA00022670"/>
    </source>
</evidence>
<gene>
    <name evidence="9" type="ORF">COMA1_30082</name>
</gene>
<feature type="transmembrane region" description="Helical" evidence="8">
    <location>
        <begin position="99"/>
        <end position="118"/>
    </location>
</feature>
<proteinExistence type="predicted"/>
<evidence type="ECO:0000256" key="1">
    <source>
        <dbReference type="ARBA" id="ARBA00004651"/>
    </source>
</evidence>
<dbReference type="InterPro" id="IPR026392">
    <property type="entry name" value="Exo/Archaeosortase_dom"/>
</dbReference>
<accession>A0A0S4LFV4</accession>
<keyword evidence="5" id="KW-0378">Hydrolase</keyword>
<evidence type="ECO:0000256" key="8">
    <source>
        <dbReference type="SAM" id="Phobius"/>
    </source>
</evidence>
<dbReference type="OrthoDB" id="597443at2"/>
<evidence type="ECO:0000256" key="7">
    <source>
        <dbReference type="ARBA" id="ARBA00023136"/>
    </source>
</evidence>
<evidence type="ECO:0000313" key="10">
    <source>
        <dbReference type="Proteomes" id="UP000199032"/>
    </source>
</evidence>
<dbReference type="GO" id="GO:0005886">
    <property type="term" value="C:plasma membrane"/>
    <property type="evidence" value="ECO:0007669"/>
    <property type="project" value="UniProtKB-SubCell"/>
</dbReference>
<dbReference type="Pfam" id="PF09721">
    <property type="entry name" value="Exosortase_EpsH"/>
    <property type="match status" value="1"/>
</dbReference>
<dbReference type="AlphaFoldDB" id="A0A0S4LFV4"/>
<keyword evidence="7 8" id="KW-0472">Membrane</keyword>
<keyword evidence="10" id="KW-1185">Reference proteome</keyword>
<evidence type="ECO:0000313" key="9">
    <source>
        <dbReference type="EMBL" id="CUS36492.1"/>
    </source>
</evidence>
<dbReference type="GO" id="GO:0008233">
    <property type="term" value="F:peptidase activity"/>
    <property type="evidence" value="ECO:0007669"/>
    <property type="project" value="UniProtKB-KW"/>
</dbReference>
<name>A0A0S4LFV4_9BACT</name>
<feature type="transmembrane region" description="Helical" evidence="8">
    <location>
        <begin position="40"/>
        <end position="59"/>
    </location>
</feature>
<organism evidence="9 10">
    <name type="scientific">Candidatus Nitrospira nitrosa</name>
    <dbReference type="NCBI Taxonomy" id="1742972"/>
    <lineage>
        <taxon>Bacteria</taxon>
        <taxon>Pseudomonadati</taxon>
        <taxon>Nitrospirota</taxon>
        <taxon>Nitrospiria</taxon>
        <taxon>Nitrospirales</taxon>
        <taxon>Nitrospiraceae</taxon>
        <taxon>Nitrospira</taxon>
    </lineage>
</organism>
<keyword evidence="3" id="KW-0645">Protease</keyword>
<feature type="transmembrane region" description="Helical" evidence="8">
    <location>
        <begin position="156"/>
        <end position="180"/>
    </location>
</feature>